<feature type="domain" description="LysM" evidence="3">
    <location>
        <begin position="398"/>
        <end position="441"/>
    </location>
</feature>
<dbReference type="EMBL" id="CP002961">
    <property type="protein sequence ID" value="AFK04546.1"/>
    <property type="molecule type" value="Genomic_DNA"/>
</dbReference>
<dbReference type="SUPFAM" id="SSF53955">
    <property type="entry name" value="Lysozyme-like"/>
    <property type="match status" value="1"/>
</dbReference>
<dbReference type="InterPro" id="IPR000189">
    <property type="entry name" value="Transglyc_AS"/>
</dbReference>
<gene>
    <name evidence="4" type="ordered locus">Emtol_3417</name>
</gene>
<accession>A0ABM5N4X1</accession>
<dbReference type="RefSeq" id="WP_015030235.1">
    <property type="nucleotide sequence ID" value="NC_018748.1"/>
</dbReference>
<dbReference type="InterPro" id="IPR018392">
    <property type="entry name" value="LysM"/>
</dbReference>
<dbReference type="PANTHER" id="PTHR33734:SF22">
    <property type="entry name" value="MEMBRANE-BOUND LYTIC MUREIN TRANSGLYCOSYLASE D"/>
    <property type="match status" value="1"/>
</dbReference>
<keyword evidence="5" id="KW-1185">Reference proteome</keyword>
<feature type="signal peptide" evidence="2">
    <location>
        <begin position="1"/>
        <end position="23"/>
    </location>
</feature>
<dbReference type="InterPro" id="IPR036779">
    <property type="entry name" value="LysM_dom_sf"/>
</dbReference>
<evidence type="ECO:0000313" key="4">
    <source>
        <dbReference type="EMBL" id="AFK04546.1"/>
    </source>
</evidence>
<dbReference type="CDD" id="cd16894">
    <property type="entry name" value="MltD-like"/>
    <property type="match status" value="1"/>
</dbReference>
<dbReference type="Gene3D" id="1.10.530.10">
    <property type="match status" value="1"/>
</dbReference>
<dbReference type="SMART" id="SM00257">
    <property type="entry name" value="LysM"/>
    <property type="match status" value="2"/>
</dbReference>
<feature type="domain" description="LysM" evidence="3">
    <location>
        <begin position="471"/>
        <end position="515"/>
    </location>
</feature>
<dbReference type="PANTHER" id="PTHR33734">
    <property type="entry name" value="LYSM DOMAIN-CONTAINING GPI-ANCHORED PROTEIN 2"/>
    <property type="match status" value="1"/>
</dbReference>
<dbReference type="SUPFAM" id="SSF54106">
    <property type="entry name" value="LysM domain"/>
    <property type="match status" value="2"/>
</dbReference>
<proteinExistence type="inferred from homology"/>
<dbReference type="CDD" id="cd00118">
    <property type="entry name" value="LysM"/>
    <property type="match status" value="2"/>
</dbReference>
<dbReference type="Pfam" id="PF01464">
    <property type="entry name" value="SLT"/>
    <property type="match status" value="1"/>
</dbReference>
<dbReference type="PROSITE" id="PS00922">
    <property type="entry name" value="TRANSGLYCOSYLASE"/>
    <property type="match status" value="1"/>
</dbReference>
<keyword evidence="2" id="KW-0732">Signal</keyword>
<dbReference type="Pfam" id="PF01476">
    <property type="entry name" value="LysM"/>
    <property type="match status" value="2"/>
</dbReference>
<evidence type="ECO:0000313" key="5">
    <source>
        <dbReference type="Proteomes" id="UP000002875"/>
    </source>
</evidence>
<protein>
    <submittedName>
        <fullName evidence="4">Lytic transglycosylase catalytic</fullName>
    </submittedName>
</protein>
<evidence type="ECO:0000256" key="2">
    <source>
        <dbReference type="SAM" id="SignalP"/>
    </source>
</evidence>
<comment type="similarity">
    <text evidence="1">Belongs to the transglycosylase Slt family.</text>
</comment>
<dbReference type="InterPro" id="IPR023346">
    <property type="entry name" value="Lysozyme-like_dom_sf"/>
</dbReference>
<dbReference type="InterPro" id="IPR008258">
    <property type="entry name" value="Transglycosylase_SLT_dom_1"/>
</dbReference>
<name>A0ABM5N4X1_EMTOG</name>
<dbReference type="Gene3D" id="3.10.350.10">
    <property type="entry name" value="LysM domain"/>
    <property type="match status" value="2"/>
</dbReference>
<organism evidence="4 5">
    <name type="scientific">Emticicia oligotrophica (strain DSM 17448 / CIP 109782 / MTCC 6937 / GPTSA100-15)</name>
    <dbReference type="NCBI Taxonomy" id="929562"/>
    <lineage>
        <taxon>Bacteria</taxon>
        <taxon>Pseudomonadati</taxon>
        <taxon>Bacteroidota</taxon>
        <taxon>Cytophagia</taxon>
        <taxon>Cytophagales</taxon>
        <taxon>Leadbetterellaceae</taxon>
        <taxon>Emticicia</taxon>
    </lineage>
</organism>
<evidence type="ECO:0000256" key="1">
    <source>
        <dbReference type="ARBA" id="ARBA00007734"/>
    </source>
</evidence>
<dbReference type="PROSITE" id="PS51782">
    <property type="entry name" value="LYSM"/>
    <property type="match status" value="2"/>
</dbReference>
<reference evidence="4 5" key="1">
    <citation type="submission" date="2011-07" db="EMBL/GenBank/DDBJ databases">
        <title>The complete genome of chromosome of Emticicia oligotrophica DSM 17448.</title>
        <authorList>
            <consortium name="US DOE Joint Genome Institute (JGI-PGF)"/>
            <person name="Lucas S."/>
            <person name="Han J."/>
            <person name="Lapidus A."/>
            <person name="Bruce D."/>
            <person name="Goodwin L."/>
            <person name="Pitluck S."/>
            <person name="Peters L."/>
            <person name="Kyrpides N."/>
            <person name="Mavromatis K."/>
            <person name="Ivanova N."/>
            <person name="Ovchinnikova G."/>
            <person name="Teshima H."/>
            <person name="Detter J.C."/>
            <person name="Tapia R."/>
            <person name="Han C."/>
            <person name="Land M."/>
            <person name="Hauser L."/>
            <person name="Markowitz V."/>
            <person name="Cheng J.-F."/>
            <person name="Hugenholtz P."/>
            <person name="Woyke T."/>
            <person name="Wu D."/>
            <person name="Tindall B."/>
            <person name="Pomrenke H."/>
            <person name="Brambilla E."/>
            <person name="Klenk H.-P."/>
            <person name="Eisen J.A."/>
        </authorList>
    </citation>
    <scope>NUCLEOTIDE SEQUENCE [LARGE SCALE GENOMIC DNA]</scope>
    <source>
        <strain evidence="4 5">DSM 17448</strain>
    </source>
</reference>
<feature type="chain" id="PRO_5045864071" evidence="2">
    <location>
        <begin position="24"/>
        <end position="516"/>
    </location>
</feature>
<sequence length="516" mass="59106">MKIANKILVLTSFLGCASLTTIAQSIIPEEAITVSVEDSLIETEETKGVESFIPTADVNKVREGFQNLQRSIPLQYNSIVHSFVDYFIFKKPSFTKRMLEKKNFYFPIFEKYLAKYNMPDELKYLSMLESGLNPKAISHAKAVGLWQFMKPTGKDFGLRVDEYVDERMDIEKSTEAACKYFRQLYNIFGDWELVLASYNTGPGNLRRAIRRAGNITNYWQLHPYLHRDTRAYVPQFTAIMYMMHHAGDYGIFPEEVMEHEPVEKILIDGYLDLETFSNVSGISLDDIQKHNPSILKGVLPQHSRGFELRIPAQSYAFFEANRQMILDSAQKLNGVSVMLADASSGKSSNVASSKSSDGILIIGDPKYTTLSSTNEPIEEVEPEKEEEEIKKIRKVKKRTYTVRRGDVLNRIADKFDVDMYDLKTWNNLKSSKIMVGQRLVILDDVEEVVEVERTIKEERKSKKVIEKSKPKYHIVQRGDTLWSISQRYGGISIEKIKKINGLRSNSVKKGQKLKIV</sequence>
<dbReference type="Proteomes" id="UP000002875">
    <property type="component" value="Chromosome"/>
</dbReference>
<evidence type="ECO:0000259" key="3">
    <source>
        <dbReference type="PROSITE" id="PS51782"/>
    </source>
</evidence>